<dbReference type="PROSITE" id="PS50943">
    <property type="entry name" value="HTH_CROC1"/>
    <property type="match status" value="1"/>
</dbReference>
<dbReference type="AlphaFoldDB" id="A0A0E3BP29"/>
<proteinExistence type="predicted"/>
<comment type="caution">
    <text evidence="3">The sequence shown here is derived from an EMBL/GenBank/DDBJ whole genome shotgun (WGS) entry which is preliminary data.</text>
</comment>
<dbReference type="CDD" id="cd00093">
    <property type="entry name" value="HTH_XRE"/>
    <property type="match status" value="1"/>
</dbReference>
<dbReference type="SUPFAM" id="SSF47413">
    <property type="entry name" value="lambda repressor-like DNA-binding domains"/>
    <property type="match status" value="1"/>
</dbReference>
<keyword evidence="4" id="KW-1185">Reference proteome</keyword>
<accession>A0A0E3BP29</accession>
<evidence type="ECO:0000313" key="3">
    <source>
        <dbReference type="EMBL" id="KGH05249.1"/>
    </source>
</evidence>
<dbReference type="GO" id="GO:0003677">
    <property type="term" value="F:DNA binding"/>
    <property type="evidence" value="ECO:0007669"/>
    <property type="project" value="InterPro"/>
</dbReference>
<feature type="domain" description="HTH cro/C1-type" evidence="2">
    <location>
        <begin position="26"/>
        <end position="57"/>
    </location>
</feature>
<protein>
    <recommendedName>
        <fullName evidence="2">HTH cro/C1-type domain-containing protein</fullName>
    </recommendedName>
</protein>
<reference evidence="3 4" key="1">
    <citation type="submission" date="2013-09" db="EMBL/GenBank/DDBJ databases">
        <title>High correlation between genotypes and phenotypes of environmental bacteria Comamonas testosteroni strains.</title>
        <authorList>
            <person name="Liu L."/>
            <person name="Zhu W."/>
            <person name="Xia X."/>
            <person name="Xu B."/>
            <person name="Luo M."/>
            <person name="Wang G."/>
        </authorList>
    </citation>
    <scope>NUCLEOTIDE SEQUENCE [LARGE SCALE GENOMIC DNA]</scope>
    <source>
        <strain evidence="3 4">DF2</strain>
    </source>
</reference>
<evidence type="ECO:0000259" key="2">
    <source>
        <dbReference type="PROSITE" id="PS50943"/>
    </source>
</evidence>
<organism evidence="3 4">
    <name type="scientific">Comamonas thiooxydans</name>
    <dbReference type="NCBI Taxonomy" id="363952"/>
    <lineage>
        <taxon>Bacteria</taxon>
        <taxon>Pseudomonadati</taxon>
        <taxon>Pseudomonadota</taxon>
        <taxon>Betaproteobacteria</taxon>
        <taxon>Burkholderiales</taxon>
        <taxon>Comamonadaceae</taxon>
        <taxon>Comamonas</taxon>
    </lineage>
</organism>
<gene>
    <name evidence="3" type="ORF">P608_23470</name>
</gene>
<feature type="compositionally biased region" description="Low complexity" evidence="1">
    <location>
        <begin position="106"/>
        <end position="120"/>
    </location>
</feature>
<name>A0A0E3BP29_9BURK</name>
<sequence length="214" mass="22991">MPRQNTPPANYPQAVLQQIEQLAQNIVIARKRRGESQAQWAKKLGISQPTMARIERGDPSVAMASYVMCMWLINQAGGLAELIAPQNDHAALEKEVAKVRTKRKPAASPRAIAAAPSAPSEVLAPTRATTEHALEKLQQTPAFQLGSAIRNMPGGRIREAISKLPSAQIEKAMSPGLKAVMAFQNSSTGQMLKAANKNSEGLAALLAKTDPKKK</sequence>
<dbReference type="Proteomes" id="UP000029549">
    <property type="component" value="Unassembled WGS sequence"/>
</dbReference>
<dbReference type="Gene3D" id="1.10.260.40">
    <property type="entry name" value="lambda repressor-like DNA-binding domains"/>
    <property type="match status" value="1"/>
</dbReference>
<evidence type="ECO:0000256" key="1">
    <source>
        <dbReference type="SAM" id="MobiDB-lite"/>
    </source>
</evidence>
<dbReference type="RefSeq" id="WP_242607404.1">
    <property type="nucleotide sequence ID" value="NZ_AWTM01000121.1"/>
</dbReference>
<dbReference type="InterPro" id="IPR010982">
    <property type="entry name" value="Lambda_DNA-bd_dom_sf"/>
</dbReference>
<dbReference type="EMBL" id="AWTP01000150">
    <property type="protein sequence ID" value="KGH05249.1"/>
    <property type="molecule type" value="Genomic_DNA"/>
</dbReference>
<dbReference type="InterPro" id="IPR001387">
    <property type="entry name" value="Cro/C1-type_HTH"/>
</dbReference>
<feature type="region of interest" description="Disordered" evidence="1">
    <location>
        <begin position="101"/>
        <end position="122"/>
    </location>
</feature>
<evidence type="ECO:0000313" key="4">
    <source>
        <dbReference type="Proteomes" id="UP000029549"/>
    </source>
</evidence>